<name>A0A2T5C3L2_9BACT</name>
<keyword evidence="3" id="KW-1185">Reference proteome</keyword>
<feature type="domain" description="DUF4130" evidence="1">
    <location>
        <begin position="84"/>
        <end position="252"/>
    </location>
</feature>
<gene>
    <name evidence="2" type="ORF">C8N47_105202</name>
</gene>
<organism evidence="2 3">
    <name type="scientific">Mangrovibacterium marinum</name>
    <dbReference type="NCBI Taxonomy" id="1639118"/>
    <lineage>
        <taxon>Bacteria</taxon>
        <taxon>Pseudomonadati</taxon>
        <taxon>Bacteroidota</taxon>
        <taxon>Bacteroidia</taxon>
        <taxon>Marinilabiliales</taxon>
        <taxon>Prolixibacteraceae</taxon>
        <taxon>Mangrovibacterium</taxon>
    </lineage>
</organism>
<evidence type="ECO:0000313" key="2">
    <source>
        <dbReference type="EMBL" id="PTN09361.1"/>
    </source>
</evidence>
<accession>A0A2T5C3L2</accession>
<comment type="caution">
    <text evidence="2">The sequence shown here is derived from an EMBL/GenBank/DDBJ whole genome shotgun (WGS) entry which is preliminary data.</text>
</comment>
<dbReference type="Proteomes" id="UP000243525">
    <property type="component" value="Unassembled WGS sequence"/>
</dbReference>
<dbReference type="AlphaFoldDB" id="A0A2T5C3L2"/>
<dbReference type="NCBIfam" id="TIGR03915">
    <property type="entry name" value="SAM_7_link_chp"/>
    <property type="match status" value="1"/>
</dbReference>
<evidence type="ECO:0000259" key="1">
    <source>
        <dbReference type="Pfam" id="PF13566"/>
    </source>
</evidence>
<protein>
    <submittedName>
        <fullName evidence="2">Putative DNA metabolism protein</fullName>
    </submittedName>
</protein>
<dbReference type="Pfam" id="PF13566">
    <property type="entry name" value="DUF4130"/>
    <property type="match status" value="1"/>
</dbReference>
<evidence type="ECO:0000313" key="3">
    <source>
        <dbReference type="Proteomes" id="UP000243525"/>
    </source>
</evidence>
<reference evidence="2 3" key="1">
    <citation type="submission" date="2018-04" db="EMBL/GenBank/DDBJ databases">
        <title>Genomic Encyclopedia of Archaeal and Bacterial Type Strains, Phase II (KMG-II): from individual species to whole genera.</title>
        <authorList>
            <person name="Goeker M."/>
        </authorList>
    </citation>
    <scope>NUCLEOTIDE SEQUENCE [LARGE SCALE GENOMIC DNA]</scope>
    <source>
        <strain evidence="2 3">DSM 28823</strain>
    </source>
</reference>
<dbReference type="OrthoDB" id="5290748at2"/>
<dbReference type="InterPro" id="IPR023875">
    <property type="entry name" value="DNA_repair_put"/>
</dbReference>
<dbReference type="EMBL" id="QAAD01000005">
    <property type="protein sequence ID" value="PTN09361.1"/>
    <property type="molecule type" value="Genomic_DNA"/>
</dbReference>
<dbReference type="RefSeq" id="WP_107821767.1">
    <property type="nucleotide sequence ID" value="NZ_OY782574.1"/>
</dbReference>
<proteinExistence type="predicted"/>
<sequence length="254" mass="30468">MAIILYDGTFAGFLTVVFECYAQKLEPTTICKEDAFQGSLFSERLLIDTDMIKSKRVWDGLQKKLHPRNRELPMLAFLSEDEGIEMRLFRFLKRVFGAQKRIDTDYADADVLALKKIERLVQKEAMRVLQFVRFQQTRDDVYFAPIEPQFDVLPYAIKHFRERFADQKWLIYDLKRDYGFFYNLENVSEITLSEKSFSTYDGKLSESLIQEEEASYQALWKNYFTHINIEERKNSKLQRQQMPRRYWKFLPEKH</sequence>
<dbReference type="InterPro" id="IPR025404">
    <property type="entry name" value="DUF4130"/>
</dbReference>